<sequence>MILIQTQPIIKLN</sequence>
<protein>
    <submittedName>
        <fullName evidence="1">Uncharacterized protein</fullName>
    </submittedName>
</protein>
<proteinExistence type="predicted"/>
<evidence type="ECO:0000313" key="1">
    <source>
        <dbReference type="EMBL" id="MBX18405.1"/>
    </source>
</evidence>
<organism evidence="1">
    <name type="scientific">Rhizophora mucronata</name>
    <name type="common">Asiatic mangrove</name>
    <dbReference type="NCBI Taxonomy" id="61149"/>
    <lineage>
        <taxon>Eukaryota</taxon>
        <taxon>Viridiplantae</taxon>
        <taxon>Streptophyta</taxon>
        <taxon>Embryophyta</taxon>
        <taxon>Tracheophyta</taxon>
        <taxon>Spermatophyta</taxon>
        <taxon>Magnoliopsida</taxon>
        <taxon>eudicotyledons</taxon>
        <taxon>Gunneridae</taxon>
        <taxon>Pentapetalae</taxon>
        <taxon>rosids</taxon>
        <taxon>fabids</taxon>
        <taxon>Malpighiales</taxon>
        <taxon>Rhizophoraceae</taxon>
        <taxon>Rhizophora</taxon>
    </lineage>
</organism>
<accession>A0A2P2LKA8</accession>
<reference evidence="1" key="1">
    <citation type="submission" date="2018-02" db="EMBL/GenBank/DDBJ databases">
        <title>Rhizophora mucronata_Transcriptome.</title>
        <authorList>
            <person name="Meera S.P."/>
            <person name="Sreeshan A."/>
            <person name="Augustine A."/>
        </authorList>
    </citation>
    <scope>NUCLEOTIDE SEQUENCE</scope>
    <source>
        <tissue evidence="1">Leaf</tissue>
    </source>
</reference>
<name>A0A2P2LKA8_RHIMU</name>
<dbReference type="EMBL" id="GGEC01037921">
    <property type="protein sequence ID" value="MBX18405.1"/>
    <property type="molecule type" value="Transcribed_RNA"/>
</dbReference>